<dbReference type="InterPro" id="IPR028140">
    <property type="entry name" value="TraM"/>
</dbReference>
<keyword evidence="2" id="KW-1133">Transmembrane helix</keyword>
<comment type="caution">
    <text evidence="3">The sequence shown here is derived from an EMBL/GenBank/DDBJ whole genome shotgun (WGS) entry which is preliminary data.</text>
</comment>
<proteinExistence type="predicted"/>
<keyword evidence="1" id="KW-0175">Coiled coil</keyword>
<dbReference type="Pfam" id="PF11657">
    <property type="entry name" value="Activator-TraM"/>
    <property type="match status" value="1"/>
</dbReference>
<feature type="coiled-coil region" evidence="1">
    <location>
        <begin position="93"/>
        <end position="120"/>
    </location>
</feature>
<evidence type="ECO:0000256" key="2">
    <source>
        <dbReference type="SAM" id="Phobius"/>
    </source>
</evidence>
<reference evidence="3 4" key="1">
    <citation type="submission" date="2018-06" db="EMBL/GenBank/DDBJ databases">
        <title>Freshwater and sediment microbial communities from various areas in North America, analyzing microbe dynamics in response to fracking.</title>
        <authorList>
            <person name="Lamendella R."/>
        </authorList>
    </citation>
    <scope>NUCLEOTIDE SEQUENCE [LARGE SCALE GENOMIC DNA]</scope>
    <source>
        <strain evidence="3 4">114J</strain>
    </source>
</reference>
<dbReference type="OrthoDB" id="7478199at2"/>
<dbReference type="GO" id="GO:0009372">
    <property type="term" value="P:quorum sensing"/>
    <property type="evidence" value="ECO:0007669"/>
    <property type="project" value="InterPro"/>
</dbReference>
<sequence>MPLDKDAVIQAVVKQHGILLGKDDPILAFLAVHDVILGEYSSEMTAAVEQLQEHLELVTDRHHGQSKELAETIVGKAVMQIRQEGKEIQEGLRSMLDEERQKHQATMKALANQAEQSSKRANLAMWAALGFSVLSVIAAAIIVAT</sequence>
<keyword evidence="2" id="KW-0812">Transmembrane</keyword>
<dbReference type="AlphaFoldDB" id="A0A366G5Y5"/>
<evidence type="ECO:0000313" key="4">
    <source>
        <dbReference type="Proteomes" id="UP000252995"/>
    </source>
</evidence>
<dbReference type="EMBL" id="QNRO01000030">
    <property type="protein sequence ID" value="RBP21720.1"/>
    <property type="molecule type" value="Genomic_DNA"/>
</dbReference>
<feature type="transmembrane region" description="Helical" evidence="2">
    <location>
        <begin position="123"/>
        <end position="144"/>
    </location>
</feature>
<dbReference type="Proteomes" id="UP000252995">
    <property type="component" value="Unassembled WGS sequence"/>
</dbReference>
<accession>A0A366G5Y5</accession>
<protein>
    <submittedName>
        <fullName evidence="3">Transcriptional activator TraM</fullName>
    </submittedName>
</protein>
<name>A0A366G5Y5_9GAMM</name>
<evidence type="ECO:0000256" key="1">
    <source>
        <dbReference type="SAM" id="Coils"/>
    </source>
</evidence>
<evidence type="ECO:0000313" key="3">
    <source>
        <dbReference type="EMBL" id="RBP21720.1"/>
    </source>
</evidence>
<gene>
    <name evidence="3" type="ORF">DET50_13011</name>
</gene>
<organism evidence="3 4">
    <name type="scientific">Marinobacter pelagius</name>
    <dbReference type="NCBI Taxonomy" id="379482"/>
    <lineage>
        <taxon>Bacteria</taxon>
        <taxon>Pseudomonadati</taxon>
        <taxon>Pseudomonadota</taxon>
        <taxon>Gammaproteobacteria</taxon>
        <taxon>Pseudomonadales</taxon>
        <taxon>Marinobacteraceae</taxon>
        <taxon>Marinobacter</taxon>
    </lineage>
</organism>
<keyword evidence="2" id="KW-0472">Membrane</keyword>